<protein>
    <recommendedName>
        <fullName evidence="5">Secreted protein</fullName>
    </recommendedName>
</protein>
<dbReference type="EMBL" id="JADGKB010000010">
    <property type="protein sequence ID" value="KAJ3260691.1"/>
    <property type="molecule type" value="Genomic_DNA"/>
</dbReference>
<feature type="chain" id="PRO_5042441425" description="Secreted protein" evidence="1">
    <location>
        <begin position="19"/>
        <end position="220"/>
    </location>
</feature>
<dbReference type="AlphaFoldDB" id="A0AAD5Y7L4"/>
<dbReference type="EMBL" id="JADGKB010000010">
    <property type="protein sequence ID" value="KAJ3260669.1"/>
    <property type="molecule type" value="Genomic_DNA"/>
</dbReference>
<evidence type="ECO:0000313" key="4">
    <source>
        <dbReference type="Proteomes" id="UP001210925"/>
    </source>
</evidence>
<reference evidence="2" key="1">
    <citation type="submission" date="2020-05" db="EMBL/GenBank/DDBJ databases">
        <title>Phylogenomic resolution of chytrid fungi.</title>
        <authorList>
            <person name="Stajich J.E."/>
            <person name="Amses K."/>
            <person name="Simmons R."/>
            <person name="Seto K."/>
            <person name="Myers J."/>
            <person name="Bonds A."/>
            <person name="Quandt C.A."/>
            <person name="Barry K."/>
            <person name="Liu P."/>
            <person name="Grigoriev I."/>
            <person name="Longcore J.E."/>
            <person name="James T.Y."/>
        </authorList>
    </citation>
    <scope>NUCLEOTIDE SEQUENCE</scope>
    <source>
        <strain evidence="2">PLAUS21</strain>
    </source>
</reference>
<name>A0AAD5Y7L4_9FUNG</name>
<gene>
    <name evidence="2" type="ORF">HK103_000279</name>
    <name evidence="3" type="ORF">HK103_000301</name>
</gene>
<evidence type="ECO:0000256" key="1">
    <source>
        <dbReference type="SAM" id="SignalP"/>
    </source>
</evidence>
<evidence type="ECO:0000313" key="3">
    <source>
        <dbReference type="EMBL" id="KAJ3260691.1"/>
    </source>
</evidence>
<organism evidence="2 4">
    <name type="scientific">Boothiomyces macroporosus</name>
    <dbReference type="NCBI Taxonomy" id="261099"/>
    <lineage>
        <taxon>Eukaryota</taxon>
        <taxon>Fungi</taxon>
        <taxon>Fungi incertae sedis</taxon>
        <taxon>Chytridiomycota</taxon>
        <taxon>Chytridiomycota incertae sedis</taxon>
        <taxon>Chytridiomycetes</taxon>
        <taxon>Rhizophydiales</taxon>
        <taxon>Terramycetaceae</taxon>
        <taxon>Boothiomyces</taxon>
    </lineage>
</organism>
<dbReference type="Proteomes" id="UP001210925">
    <property type="component" value="Unassembled WGS sequence"/>
</dbReference>
<proteinExistence type="predicted"/>
<comment type="caution">
    <text evidence="2">The sequence shown here is derived from an EMBL/GenBank/DDBJ whole genome shotgun (WGS) entry which is preliminary data.</text>
</comment>
<evidence type="ECO:0008006" key="5">
    <source>
        <dbReference type="Google" id="ProtNLM"/>
    </source>
</evidence>
<keyword evidence="1" id="KW-0732">Signal</keyword>
<sequence>MKFFSIALISIALATTTTKKTKTATKTPSIKTTKTKTATVTKTPSITRSKTVTATKTTTKVINPIGTLTTTTETSTPTGNCPVYPDIPANSDCSSFSEGYSTCVGDTGSSSSSIAICDNNAFVLIACPSGTSCVINNGAAYCGYQCVNGGTGNSCGTVYPDLSQATNCTFGQQTCSGTQIATCVYTDVYLSTGYITMDCGPQQQCLLSNNLPICQLCPSS</sequence>
<keyword evidence="4" id="KW-1185">Reference proteome</keyword>
<evidence type="ECO:0000313" key="2">
    <source>
        <dbReference type="EMBL" id="KAJ3260669.1"/>
    </source>
</evidence>
<feature type="signal peptide" evidence="1">
    <location>
        <begin position="1"/>
        <end position="18"/>
    </location>
</feature>
<accession>A0AAD5Y7L4</accession>